<proteinExistence type="inferred from homology"/>
<dbReference type="RefSeq" id="WP_330196336.1">
    <property type="nucleotide sequence ID" value="NZ_JAZDRO010000003.1"/>
</dbReference>
<dbReference type="InterPro" id="IPR002509">
    <property type="entry name" value="NODB_dom"/>
</dbReference>
<organism evidence="7 8">
    <name type="scientific">Hyphobacterium marinum</name>
    <dbReference type="NCBI Taxonomy" id="3116574"/>
    <lineage>
        <taxon>Bacteria</taxon>
        <taxon>Pseudomonadati</taxon>
        <taxon>Pseudomonadota</taxon>
        <taxon>Alphaproteobacteria</taxon>
        <taxon>Maricaulales</taxon>
        <taxon>Maricaulaceae</taxon>
        <taxon>Hyphobacterium</taxon>
    </lineage>
</organism>
<accession>A0ABU7LYZ8</accession>
<dbReference type="Proteomes" id="UP001310692">
    <property type="component" value="Unassembled WGS sequence"/>
</dbReference>
<keyword evidence="4" id="KW-0732">Signal</keyword>
<evidence type="ECO:0000256" key="5">
    <source>
        <dbReference type="ARBA" id="ARBA00032976"/>
    </source>
</evidence>
<dbReference type="EMBL" id="JAZDRO010000003">
    <property type="protein sequence ID" value="MEE2566786.1"/>
    <property type="molecule type" value="Genomic_DNA"/>
</dbReference>
<evidence type="ECO:0000313" key="7">
    <source>
        <dbReference type="EMBL" id="MEE2566786.1"/>
    </source>
</evidence>
<dbReference type="PROSITE" id="PS51677">
    <property type="entry name" value="NODB"/>
    <property type="match status" value="1"/>
</dbReference>
<keyword evidence="8" id="KW-1185">Reference proteome</keyword>
<dbReference type="Gene3D" id="3.20.20.370">
    <property type="entry name" value="Glycoside hydrolase/deacetylase"/>
    <property type="match status" value="1"/>
</dbReference>
<dbReference type="Pfam" id="PF01522">
    <property type="entry name" value="Polysacc_deac_1"/>
    <property type="match status" value="1"/>
</dbReference>
<dbReference type="SUPFAM" id="SSF88713">
    <property type="entry name" value="Glycoside hydrolase/deacetylase"/>
    <property type="match status" value="1"/>
</dbReference>
<evidence type="ECO:0000256" key="4">
    <source>
        <dbReference type="ARBA" id="ARBA00022729"/>
    </source>
</evidence>
<reference evidence="7 8" key="1">
    <citation type="submission" date="2024-01" db="EMBL/GenBank/DDBJ databases">
        <title>Hyphobacterium bacterium isolated from marine sediment.</title>
        <authorList>
            <person name="Zhao S."/>
        </authorList>
    </citation>
    <scope>NUCLEOTIDE SEQUENCE [LARGE SCALE GENOMIC DNA]</scope>
    <source>
        <strain evidence="7 8">Y60-23</strain>
    </source>
</reference>
<name>A0ABU7LYZ8_9PROT</name>
<evidence type="ECO:0000259" key="6">
    <source>
        <dbReference type="PROSITE" id="PS51677"/>
    </source>
</evidence>
<evidence type="ECO:0000256" key="1">
    <source>
        <dbReference type="ARBA" id="ARBA00003236"/>
    </source>
</evidence>
<evidence type="ECO:0000313" key="8">
    <source>
        <dbReference type="Proteomes" id="UP001310692"/>
    </source>
</evidence>
<dbReference type="InterPro" id="IPR011330">
    <property type="entry name" value="Glyco_hydro/deAcase_b/a-brl"/>
</dbReference>
<dbReference type="GO" id="GO:0016787">
    <property type="term" value="F:hydrolase activity"/>
    <property type="evidence" value="ECO:0007669"/>
    <property type="project" value="UniProtKB-KW"/>
</dbReference>
<dbReference type="PANTHER" id="PTHR34216">
    <property type="match status" value="1"/>
</dbReference>
<protein>
    <recommendedName>
        <fullName evidence="3">Chitooligosaccharide deacetylase</fullName>
    </recommendedName>
    <alternativeName>
        <fullName evidence="5">Nodulation protein B</fullName>
    </alternativeName>
</protein>
<evidence type="ECO:0000256" key="3">
    <source>
        <dbReference type="ARBA" id="ARBA00020071"/>
    </source>
</evidence>
<gene>
    <name evidence="7" type="ORF">V0U35_08850</name>
</gene>
<feature type="domain" description="NodB homology" evidence="6">
    <location>
        <begin position="35"/>
        <end position="252"/>
    </location>
</feature>
<dbReference type="InterPro" id="IPR051398">
    <property type="entry name" value="Polysacch_Deacetylase"/>
</dbReference>
<evidence type="ECO:0000256" key="2">
    <source>
        <dbReference type="ARBA" id="ARBA00010973"/>
    </source>
</evidence>
<comment type="similarity">
    <text evidence="2">Belongs to the polysaccharide deacetylase family.</text>
</comment>
<comment type="function">
    <text evidence="1">Is involved in generating a small heat-stable compound (Nod), an acylated oligomer of N-acetylglucosamine, that stimulates mitosis in various plant protoplasts.</text>
</comment>
<keyword evidence="7" id="KW-0378">Hydrolase</keyword>
<comment type="caution">
    <text evidence="7">The sequence shown here is derived from an EMBL/GenBank/DDBJ whole genome shotgun (WGS) entry which is preliminary data.</text>
</comment>
<dbReference type="CDD" id="cd10967">
    <property type="entry name" value="CE4_GLA_like_6s"/>
    <property type="match status" value="1"/>
</dbReference>
<dbReference type="PANTHER" id="PTHR34216:SF11">
    <property type="entry name" value="CHITOOLIGOSACCHARIDE DEACETYLASE"/>
    <property type="match status" value="1"/>
</dbReference>
<sequence length="252" mass="26841">MSAEAYIPSGGLAGKVKRQLARRLARAPLAIPASQFVSFTFDDFPKSAVDTGANQLEKRGWRGTWYAATGFMNGDTHHGAMFDAGDIARLADAGHEIACHTTTHLDAASAPLAVTLEDASANTQSLESLGVAITNFAFPYGEATPAVKRALGARYDTLRGVQPGINRDGADRHLLKAVGIDGGDAGVDRALGWLDEMGHEPGWLIYYIHDVQQDPTEWGCTPDQLARVCEAVARSGVEVLPVKSVLERLASA</sequence>